<dbReference type="InterPro" id="IPR022260">
    <property type="entry name" value="Integr_conj_element_PilL"/>
</dbReference>
<dbReference type="RefSeq" id="WP_282679988.1">
    <property type="nucleotide sequence ID" value="NZ_JAOTLW010000025.1"/>
</dbReference>
<gene>
    <name evidence="2" type="ORF">ODY93_19205</name>
</gene>
<dbReference type="EMBL" id="JAOTLW010000025">
    <property type="protein sequence ID" value="MDI5833716.1"/>
    <property type="molecule type" value="Genomic_DNA"/>
</dbReference>
<dbReference type="Proteomes" id="UP001159075">
    <property type="component" value="Unassembled WGS sequence"/>
</dbReference>
<comment type="caution">
    <text evidence="2">The sequence shown here is derived from an EMBL/GenBank/DDBJ whole genome shotgun (WGS) entry which is preliminary data.</text>
</comment>
<evidence type="ECO:0000313" key="2">
    <source>
        <dbReference type="EMBL" id="MDI5833716.1"/>
    </source>
</evidence>
<reference evidence="2 3" key="1">
    <citation type="submission" date="2022-09" db="EMBL/GenBank/DDBJ databases">
        <title>The outer-membrane cytochrome OmcA is essential for infection of Shewanella oneidensis by a zebrafish-associated bacteriophage.</title>
        <authorList>
            <person name="Grenfell A.W."/>
            <person name="Intile P."/>
            <person name="Mcfarlane J."/>
            <person name="Leung D."/>
            <person name="Abdalla K."/>
            <person name="Wold M."/>
            <person name="Kees E."/>
            <person name="Gralnick J."/>
        </authorList>
    </citation>
    <scope>NUCLEOTIDE SEQUENCE [LARGE SCALE GENOMIC DNA]</scope>
    <source>
        <strain evidence="2 3">NF-5</strain>
    </source>
</reference>
<evidence type="ECO:0000313" key="3">
    <source>
        <dbReference type="Proteomes" id="UP001159075"/>
    </source>
</evidence>
<organism evidence="2 3">
    <name type="scientific">Shewanella xiamenensis</name>
    <dbReference type="NCBI Taxonomy" id="332186"/>
    <lineage>
        <taxon>Bacteria</taxon>
        <taxon>Pseudomonadati</taxon>
        <taxon>Pseudomonadota</taxon>
        <taxon>Gammaproteobacteria</taxon>
        <taxon>Alteromonadales</taxon>
        <taxon>Shewanellaceae</taxon>
        <taxon>Shewanella</taxon>
    </lineage>
</organism>
<name>A0ABT6UH33_9GAMM</name>
<dbReference type="NCBIfam" id="TIGR03748">
    <property type="entry name" value="conj_PilL"/>
    <property type="match status" value="1"/>
</dbReference>
<keyword evidence="1" id="KW-0732">Signal</keyword>
<accession>A0ABT6UH33</accession>
<evidence type="ECO:0000256" key="1">
    <source>
        <dbReference type="SAM" id="SignalP"/>
    </source>
</evidence>
<dbReference type="PROSITE" id="PS51257">
    <property type="entry name" value="PROKAR_LIPOPROTEIN"/>
    <property type="match status" value="1"/>
</dbReference>
<sequence length="405" mass="44976">MRTPIAAAVAVFVITGCVNAPPPQPHIEPVPLNIKTAPDITELGTTVYSSRYVTESSVPARQVRDVLSNEMNVNIPQLPNATIGQGLDFLLSQTGYRVRPPMGYAEEQLYQQRLPIVHMNMGYMSVRQALQVIGGEPWALEEDVVKREVGFKLRDGYVWNNPYSDNKSVLTASVNSQPAEIFSMNDGTNSHVNTSVNNAGFEAIFSDVPSNEKVGAESGTKHEASTFQQTELTDLPQRYYVVAPGGNYLSSLRQWMQDDKLSKVAWHLPPKTQQALSKTVVNGQTFTGISLDEVVAELSKEIKEPLYLSHYRDMSAIHSFPSIVDIVWVSGDSLKQAVASVVSTFGWQWHDVNWLALDDYQFLSSYPIVAPRGDIAHALEQVLTEYPVQAQLLYGTQQVFISEKQ</sequence>
<protein>
    <submittedName>
        <fullName evidence="2">Uncharacterized protein</fullName>
    </submittedName>
</protein>
<feature type="signal peptide" evidence="1">
    <location>
        <begin position="1"/>
        <end position="20"/>
    </location>
</feature>
<feature type="chain" id="PRO_5045918442" evidence="1">
    <location>
        <begin position="21"/>
        <end position="405"/>
    </location>
</feature>
<keyword evidence="3" id="KW-1185">Reference proteome</keyword>
<proteinExistence type="predicted"/>